<feature type="domain" description="Helicase ATP-binding" evidence="7">
    <location>
        <begin position="1211"/>
        <end position="1389"/>
    </location>
</feature>
<dbReference type="CDD" id="cd18795">
    <property type="entry name" value="SF2_C_Ski2"/>
    <property type="match status" value="2"/>
</dbReference>
<dbReference type="InterPro" id="IPR036388">
    <property type="entry name" value="WH-like_DNA-bd_sf"/>
</dbReference>
<keyword evidence="2" id="KW-0378">Hydrolase</keyword>
<evidence type="ECO:0000256" key="4">
    <source>
        <dbReference type="ARBA" id="ARBA00022840"/>
    </source>
</evidence>
<keyword evidence="3" id="KW-0347">Helicase</keyword>
<accession>A0A914CFG2</accession>
<dbReference type="InterPro" id="IPR057842">
    <property type="entry name" value="WH_MER3"/>
</dbReference>
<dbReference type="InterPro" id="IPR036390">
    <property type="entry name" value="WH_DNA-bd_sf"/>
</dbReference>
<dbReference type="GO" id="GO:0003676">
    <property type="term" value="F:nucleic acid binding"/>
    <property type="evidence" value="ECO:0007669"/>
    <property type="project" value="InterPro"/>
</dbReference>
<dbReference type="FunFam" id="1.10.3380.10:FF:000001">
    <property type="entry name" value="U5 small nuclear ribonucleoprotein helicase"/>
    <property type="match status" value="1"/>
</dbReference>
<evidence type="ECO:0000256" key="1">
    <source>
        <dbReference type="ARBA" id="ARBA00022741"/>
    </source>
</evidence>
<dbReference type="InterPro" id="IPR011545">
    <property type="entry name" value="DEAD/DEAH_box_helicase_dom"/>
</dbReference>
<dbReference type="InterPro" id="IPR050474">
    <property type="entry name" value="Hel308_SKI2-like"/>
</dbReference>
<organism evidence="9 10">
    <name type="scientific">Acrobeloides nanus</name>
    <dbReference type="NCBI Taxonomy" id="290746"/>
    <lineage>
        <taxon>Eukaryota</taxon>
        <taxon>Metazoa</taxon>
        <taxon>Ecdysozoa</taxon>
        <taxon>Nematoda</taxon>
        <taxon>Chromadorea</taxon>
        <taxon>Rhabditida</taxon>
        <taxon>Tylenchina</taxon>
        <taxon>Cephalobomorpha</taxon>
        <taxon>Cephaloboidea</taxon>
        <taxon>Cephalobidae</taxon>
        <taxon>Acrobeloides</taxon>
    </lineage>
</organism>
<dbReference type="InterPro" id="IPR003593">
    <property type="entry name" value="AAA+_ATPase"/>
</dbReference>
<dbReference type="InterPro" id="IPR004179">
    <property type="entry name" value="Sec63-dom"/>
</dbReference>
<keyword evidence="4" id="KW-0067">ATP-binding</keyword>
<dbReference type="FunFam" id="3.40.50.300:FF:000231">
    <property type="entry name" value="Activating signal cointegrator 1 complex subunit 3"/>
    <property type="match status" value="1"/>
</dbReference>
<feature type="domain" description="Helicase C-terminal" evidence="8">
    <location>
        <begin position="1432"/>
        <end position="1614"/>
    </location>
</feature>
<dbReference type="SUPFAM" id="SSF52540">
    <property type="entry name" value="P-loop containing nucleoside triphosphate hydrolases"/>
    <property type="match status" value="4"/>
</dbReference>
<feature type="coiled-coil region" evidence="6">
    <location>
        <begin position="196"/>
        <end position="224"/>
    </location>
</feature>
<dbReference type="SMART" id="SM00487">
    <property type="entry name" value="DEXDc"/>
    <property type="match status" value="2"/>
</dbReference>
<dbReference type="FunFam" id="1.10.10.10:FF:000024">
    <property type="entry name" value="U5 small nuclear ribonucleoprotein helicase"/>
    <property type="match status" value="1"/>
</dbReference>
<evidence type="ECO:0000259" key="8">
    <source>
        <dbReference type="PROSITE" id="PS51194"/>
    </source>
</evidence>
<keyword evidence="9" id="KW-1185">Reference proteome</keyword>
<dbReference type="GO" id="GO:0004386">
    <property type="term" value="F:helicase activity"/>
    <property type="evidence" value="ECO:0007669"/>
    <property type="project" value="UniProtKB-KW"/>
</dbReference>
<dbReference type="FunFam" id="3.40.50.300:FF:000102">
    <property type="entry name" value="RNA helicase, activating signal cointegrator 1"/>
    <property type="match status" value="1"/>
</dbReference>
<dbReference type="Proteomes" id="UP000887540">
    <property type="component" value="Unplaced"/>
</dbReference>
<dbReference type="Gene3D" id="1.10.10.10">
    <property type="entry name" value="Winged helix-like DNA-binding domain superfamily/Winged helix DNA-binding domain"/>
    <property type="match status" value="2"/>
</dbReference>
<dbReference type="SMART" id="SM00382">
    <property type="entry name" value="AAA"/>
    <property type="match status" value="2"/>
</dbReference>
<reference evidence="10" key="1">
    <citation type="submission" date="2022-11" db="UniProtKB">
        <authorList>
            <consortium name="WormBaseParasite"/>
        </authorList>
    </citation>
    <scope>IDENTIFICATION</scope>
</reference>
<dbReference type="SUPFAM" id="SSF81296">
    <property type="entry name" value="E set domains"/>
    <property type="match status" value="1"/>
</dbReference>
<evidence type="ECO:0000259" key="7">
    <source>
        <dbReference type="PROSITE" id="PS51192"/>
    </source>
</evidence>
<feature type="domain" description="Helicase C-terminal" evidence="8">
    <location>
        <begin position="570"/>
        <end position="786"/>
    </location>
</feature>
<dbReference type="Pfam" id="PF23445">
    <property type="entry name" value="WHD_SNRNP200"/>
    <property type="match status" value="2"/>
</dbReference>
<dbReference type="SUPFAM" id="SSF158702">
    <property type="entry name" value="Sec63 N-terminal domain-like"/>
    <property type="match status" value="3"/>
</dbReference>
<dbReference type="SUPFAM" id="SSF46785">
    <property type="entry name" value="Winged helix' DNA-binding domain"/>
    <property type="match status" value="2"/>
</dbReference>
<evidence type="ECO:0000313" key="10">
    <source>
        <dbReference type="WBParaSite" id="ACRNAN_Path_962.g3707.t2"/>
    </source>
</evidence>
<keyword evidence="1" id="KW-0547">Nucleotide-binding</keyword>
<dbReference type="GO" id="GO:0005524">
    <property type="term" value="F:ATP binding"/>
    <property type="evidence" value="ECO:0007669"/>
    <property type="project" value="UniProtKB-KW"/>
</dbReference>
<dbReference type="InterPro" id="IPR014001">
    <property type="entry name" value="Helicase_ATP-bd"/>
</dbReference>
<dbReference type="Pfam" id="PF00271">
    <property type="entry name" value="Helicase_C"/>
    <property type="match status" value="2"/>
</dbReference>
<dbReference type="GO" id="GO:0016787">
    <property type="term" value="F:hydrolase activity"/>
    <property type="evidence" value="ECO:0007669"/>
    <property type="project" value="UniProtKB-KW"/>
</dbReference>
<dbReference type="FunFam" id="3.40.50.300:FF:000254">
    <property type="entry name" value="U5 small nuclear ribonucleoprotein helicase"/>
    <property type="match status" value="1"/>
</dbReference>
<dbReference type="PROSITE" id="PS51192">
    <property type="entry name" value="HELICASE_ATP_BIND_1"/>
    <property type="match status" value="2"/>
</dbReference>
<evidence type="ECO:0000256" key="5">
    <source>
        <dbReference type="ARBA" id="ARBA00054527"/>
    </source>
</evidence>
<evidence type="ECO:0000313" key="9">
    <source>
        <dbReference type="Proteomes" id="UP000887540"/>
    </source>
</evidence>
<dbReference type="InterPro" id="IPR027417">
    <property type="entry name" value="P-loop_NTPase"/>
</dbReference>
<evidence type="ECO:0000256" key="6">
    <source>
        <dbReference type="SAM" id="Coils"/>
    </source>
</evidence>
<dbReference type="InterPro" id="IPR001650">
    <property type="entry name" value="Helicase_C-like"/>
</dbReference>
<dbReference type="Gene3D" id="3.40.50.300">
    <property type="entry name" value="P-loop containing nucleotide triphosphate hydrolases"/>
    <property type="match status" value="4"/>
</dbReference>
<sequence>MNENPSTSQQLSKISVPKIDDSTFHVLRQALETTLRTSLQRNTVDLEPKYDREFLQWYNSEFELIDVQETKSSKVQKAEPSASNGTSSRASDILTLEDLIQVVNYTNEDSETLLKHLISLLRSPHGNEEIQNDLIDLLGVDHFELIGKILLNRISLTEEINEGYMKRKKLRRELEEGVILPNMPTASSIIVQTGAQKALRKELIKEQKKAKKELNKIVAALDEDEKFELEATRREQERLRELEIRQEKFIPTFAPSSSMNPNKEKLPYVFDSMDSGPLTNVLLEGVRYCLPEGTKRKNTFLYEEVYVPPVEQGNAVKVNKIKTKTLDPHGRLAFEGTEELNTIQSIVFEQAYNTLENLLICAPTGAGKTNIAMLTVLKTIRDHCTPQGEINKGAFKIIYIAPMKALATEMTSNFAKRLDKLGLKVRELTGDTTLTKREISETSMLILTPEKWDVVTRKADDEALTQLVRLLIIDEVHLLHDDRGPVIETIVSRTLRQMEIHQQKVRIVGLSATLPNYIDVAKFLKVDPMKGLFFFDGRFRPVPLAQSFLGIHTNVDKSRDGQRKMMDDACYEKCMQFLKEDHQVLVFVHARNATSQVARSFIDKATLRNEMALFLPSNIKSREYLNARKALNKSNNREIDFLFQHGFGIHHAGLVRSDRHLMERMFLEGHIRILVCTATLAWGVNLPAHAVIIRGTEIFDPQKGVFTDIGVLDVQQIFGRAGRPQYETMGHGVIITTIDKITKYVSMLIRQTPIESQFKQRILDNLNAEVARGTVSTIPEAVEWLRYTYFYVRLKKNPFAYGVNWSDMTNDPDLSEYLTDFCYKAAEQLDKNKMIRFDRMNMYLSPTDLGRIASHYYVTYETIEMINSGEGEVKFSKVITDEVILALISQSSEFSQVKAREEEMMDISELLSTGCMLPIRGADVTSSSGKANCLLQSYISQAFVSNFALISETFYVAQNAPRLCRAFFEIALRNGWSQATTAILNMSKYIERRLWNWQHPLWQFPGLLKDQTIMKIENCRMNFSQLLELSARDLGSMFSCDGQKVYEALRILPRLEAEATIKPITATIIQINAVITPVFTWYDRVFGTGGVLRFWVLIEDVDENMILHYEPLLLPRKKVRNQEPQRLVFTIPIRDQQISHQYQLRVTSDNYIVEDTIEYISLKNYQMPTAIRPHTDLLSLNPLPLKTLKHPDFENMYNFQFFNPIQTQVFFCLYNTDNNALIGAPTGSGKTLCAELAMFRVLKNKPGKKCVYIAPLKALVRERVLDWRKKFDEKMKIKIVEVSGDHTPDLRTLEAASILITTPEKWDGITRSWETRDYVKNVELVIIDEIHLLGVERGAVLEAIITRLKLIARKRELDKLPVRLVGLSTALANAADVADWLGIKEEGLYNFRPNVRPVPIQVHIQGFPGQHYCPRMALMNKPAFKAIKEFSPIKPTLLFVASRRQTRLTAMAFVSMLAMEDDPKQWLHMDMQELQTVVESLKDDNLKLTLPFGIGMHHAGLQQYERNIVEKLFVERKIQVLIATATLAWGINVPAHLVIVKGTEFYDGKTHKYVDFPVTDVLQMIGRAGRPQYDDSAVAVVYVQDVKKNFYKKFLYEPFPVESSLLPVLPNHVNAELCAGTVQNRQQILDYIAGTYLYRRMFANPAYYGIEDTSSEGMVKFLVQVVDDSVRELLTSRCIVFEEDEDTLKSTPLGRICSQYYLQHISIRHFAETLRPGLTIVALLEILADTPEYSEIPVRHNEDKINEELQYFLPIKLPIGTDFESPHTKVHLLYQAHFSRAELPVDYFTDLRSILDACIRILQAMLDISLVNEWLDTALNIIILLQQIIQGRWYNDHPLMCLPNLSEHSIEVLAFFATIPQYQNQLEIDQLSYPLEKRTSKISPHTKVHLLYQAHFSRAELPVDYFTDLRSILDACIRILQAMLDISLVNEWLDTALNVIILLQQIIQGRWYNDHPLMCLPNLSEHSIEVLAFFATIPQYQNQLGIDQLSYPLEKRTSKIVKDIMDKTILDDHEAKEVVTALMKWPIIRVREAHFLYQLDDCPIDLGLFDERTADWIPLNTSTHYKLRLRLESLGPYRMNSEAYCPKFPKEKTAGWIVLMGEKKTNKIMGFTKIPPICGKTEIRLDFKTPDMPGSYKFTFFLMSDSYLGIDQEYDIFCHITIKNQ</sequence>
<evidence type="ECO:0000256" key="2">
    <source>
        <dbReference type="ARBA" id="ARBA00022801"/>
    </source>
</evidence>
<dbReference type="WBParaSite" id="ACRNAN_Path_962.g3707.t2">
    <property type="protein sequence ID" value="ACRNAN_Path_962.g3707.t2"/>
    <property type="gene ID" value="ACRNAN_Path_962.g3707"/>
</dbReference>
<dbReference type="Pfam" id="PF00270">
    <property type="entry name" value="DEAD"/>
    <property type="match status" value="2"/>
</dbReference>
<feature type="domain" description="Helicase ATP-binding" evidence="7">
    <location>
        <begin position="349"/>
        <end position="532"/>
    </location>
</feature>
<dbReference type="Gene3D" id="1.10.3380.10">
    <property type="entry name" value="Sec63 N-terminal domain-like domain"/>
    <property type="match status" value="3"/>
</dbReference>
<dbReference type="FunFam" id="1.10.3380.10:FF:000002">
    <property type="entry name" value="Activating signal cointegrator 1 complex subunit 3"/>
    <property type="match status" value="1"/>
</dbReference>
<dbReference type="PANTHER" id="PTHR47961">
    <property type="entry name" value="DNA POLYMERASE THETA, PUTATIVE (AFU_ORTHOLOGUE AFUA_1G05260)-RELATED"/>
    <property type="match status" value="1"/>
</dbReference>
<evidence type="ECO:0000256" key="3">
    <source>
        <dbReference type="ARBA" id="ARBA00022806"/>
    </source>
</evidence>
<dbReference type="FunFam" id="1.10.10.10:FF:000012">
    <property type="entry name" value="U5 small nuclear ribonucleoprotein helicase"/>
    <property type="match status" value="1"/>
</dbReference>
<dbReference type="Pfam" id="PF02889">
    <property type="entry name" value="Sec63"/>
    <property type="match status" value="3"/>
</dbReference>
<comment type="function">
    <text evidence="5">Catalyzes the ATP-dependent unwinding of U4/U6 RNA duplices, an essential step in the assembly of a catalytically active spliceosome. Plays a role in pre-mRNA splicing.</text>
</comment>
<dbReference type="Gene3D" id="1.10.150.20">
    <property type="entry name" value="5' to 3' exonuclease, C-terminal subdomain"/>
    <property type="match status" value="1"/>
</dbReference>
<dbReference type="SMART" id="SM00973">
    <property type="entry name" value="Sec63"/>
    <property type="match status" value="2"/>
</dbReference>
<keyword evidence="6" id="KW-0175">Coiled coil</keyword>
<name>A0A914CFG2_9BILA</name>
<dbReference type="PANTHER" id="PTHR47961:SF13">
    <property type="entry name" value="ACTIVATING SIGNAL COINTEGRATOR 1 COMPLEX SUBUNIT 3"/>
    <property type="match status" value="1"/>
</dbReference>
<dbReference type="PIRSF" id="PIRSF039073">
    <property type="entry name" value="BRR2"/>
    <property type="match status" value="1"/>
</dbReference>
<dbReference type="PROSITE" id="PS51194">
    <property type="entry name" value="HELICASE_CTER"/>
    <property type="match status" value="2"/>
</dbReference>
<proteinExistence type="predicted"/>
<dbReference type="FunFam" id="3.40.50.300:FF:000062">
    <property type="entry name" value="U5 small nuclear ribonucleoprotein helicase"/>
    <property type="match status" value="1"/>
</dbReference>
<dbReference type="InterPro" id="IPR014756">
    <property type="entry name" value="Ig_E-set"/>
</dbReference>
<protein>
    <submittedName>
        <fullName evidence="10">Activating signal cointegrator 1 complex subunit 3</fullName>
    </submittedName>
</protein>
<dbReference type="InterPro" id="IPR035892">
    <property type="entry name" value="C2_domain_sf"/>
</dbReference>
<dbReference type="Gene3D" id="2.60.40.150">
    <property type="entry name" value="C2 domain"/>
    <property type="match status" value="2"/>
</dbReference>
<dbReference type="SMART" id="SM00490">
    <property type="entry name" value="HELICc"/>
    <property type="match status" value="2"/>
</dbReference>